<feature type="transmembrane region" description="Helical" evidence="2">
    <location>
        <begin position="143"/>
        <end position="168"/>
    </location>
</feature>
<comment type="caution">
    <text evidence="3">The sequence shown here is derived from an EMBL/GenBank/DDBJ whole genome shotgun (WGS) entry which is preliminary data.</text>
</comment>
<dbReference type="AlphaFoldDB" id="A0AAV1RWC0"/>
<proteinExistence type="predicted"/>
<evidence type="ECO:0000313" key="3">
    <source>
        <dbReference type="EMBL" id="CAK7339923.1"/>
    </source>
</evidence>
<feature type="compositionally biased region" description="Polar residues" evidence="1">
    <location>
        <begin position="30"/>
        <end position="40"/>
    </location>
</feature>
<name>A0AAV1RWC0_9ROSI</name>
<keyword evidence="2" id="KW-0812">Transmembrane</keyword>
<gene>
    <name evidence="3" type="ORF">DCAF_LOCUS15001</name>
</gene>
<evidence type="ECO:0000313" key="4">
    <source>
        <dbReference type="Proteomes" id="UP001314170"/>
    </source>
</evidence>
<keyword evidence="4" id="KW-1185">Reference proteome</keyword>
<evidence type="ECO:0000256" key="1">
    <source>
        <dbReference type="SAM" id="MobiDB-lite"/>
    </source>
</evidence>
<keyword evidence="2" id="KW-0472">Membrane</keyword>
<evidence type="ECO:0000256" key="2">
    <source>
        <dbReference type="SAM" id="Phobius"/>
    </source>
</evidence>
<feature type="region of interest" description="Disordered" evidence="1">
    <location>
        <begin position="15"/>
        <end position="45"/>
    </location>
</feature>
<dbReference type="Proteomes" id="UP001314170">
    <property type="component" value="Unassembled WGS sequence"/>
</dbReference>
<organism evidence="3 4">
    <name type="scientific">Dovyalis caffra</name>
    <dbReference type="NCBI Taxonomy" id="77055"/>
    <lineage>
        <taxon>Eukaryota</taxon>
        <taxon>Viridiplantae</taxon>
        <taxon>Streptophyta</taxon>
        <taxon>Embryophyta</taxon>
        <taxon>Tracheophyta</taxon>
        <taxon>Spermatophyta</taxon>
        <taxon>Magnoliopsida</taxon>
        <taxon>eudicotyledons</taxon>
        <taxon>Gunneridae</taxon>
        <taxon>Pentapetalae</taxon>
        <taxon>rosids</taxon>
        <taxon>fabids</taxon>
        <taxon>Malpighiales</taxon>
        <taxon>Salicaceae</taxon>
        <taxon>Flacourtieae</taxon>
        <taxon>Dovyalis</taxon>
    </lineage>
</organism>
<accession>A0AAV1RWC0</accession>
<keyword evidence="2" id="KW-1133">Transmembrane helix</keyword>
<feature type="compositionally biased region" description="Basic and acidic residues" evidence="1">
    <location>
        <begin position="18"/>
        <end position="28"/>
    </location>
</feature>
<protein>
    <submittedName>
        <fullName evidence="3">Uncharacterized protein</fullName>
    </submittedName>
</protein>
<sequence>MVTSTLAVCTDPYPQVLEKPDESDKASEELQVQSGSTQNGVEPVVGDGDEIMTEVEEADIDDDMTIDMEALEEITFLLELGWNSHIVEPNHNFMHEPEDSGVGEIFRAFCFSELLFVWSFSSGTDTCVMVMPPIKADVVPSSFVLFVLSFCLHFYCMMLVCFLVFYGIRVSMIPPDMEDCALLL</sequence>
<dbReference type="EMBL" id="CAWUPB010001159">
    <property type="protein sequence ID" value="CAK7339923.1"/>
    <property type="molecule type" value="Genomic_DNA"/>
</dbReference>
<reference evidence="3 4" key="1">
    <citation type="submission" date="2024-01" db="EMBL/GenBank/DDBJ databases">
        <authorList>
            <person name="Waweru B."/>
        </authorList>
    </citation>
    <scope>NUCLEOTIDE SEQUENCE [LARGE SCALE GENOMIC DNA]</scope>
</reference>